<dbReference type="InterPro" id="IPR052218">
    <property type="entry name" value="Preflagellin_Peptidase"/>
</dbReference>
<dbReference type="GO" id="GO:0005886">
    <property type="term" value="C:plasma membrane"/>
    <property type="evidence" value="ECO:0007669"/>
    <property type="project" value="UniProtKB-SubCell"/>
</dbReference>
<proteinExistence type="predicted"/>
<feature type="transmembrane region" description="Helical" evidence="6">
    <location>
        <begin position="157"/>
        <end position="179"/>
    </location>
</feature>
<keyword evidence="2" id="KW-1003">Cell membrane</keyword>
<evidence type="ECO:0000313" key="9">
    <source>
        <dbReference type="Proteomes" id="UP000198723"/>
    </source>
</evidence>
<evidence type="ECO:0000256" key="4">
    <source>
        <dbReference type="ARBA" id="ARBA00022989"/>
    </source>
</evidence>
<sequence length="183" mass="19269">MSLFVSHYDRGVRMVATAVFVILPLCLAFAAFSDLFTMTIPNRVSLILIVSFFALAPFSGLGLQAIGMHLAAAAIVFSACFALFAFNVMGGGDAKLLSATALWFGLNQSLLFLMTDVAIIGGLLTLLILLVRAQSNTILAIGLPVPNSLLLAKKIPYGIAIAIGGFMAFPSSPIFIAALESLK</sequence>
<evidence type="ECO:0000256" key="3">
    <source>
        <dbReference type="ARBA" id="ARBA00022692"/>
    </source>
</evidence>
<comment type="subcellular location">
    <subcellularLocation>
        <location evidence="1">Cell membrane</location>
        <topology evidence="1">Multi-pass membrane protein</topology>
    </subcellularLocation>
</comment>
<protein>
    <submittedName>
        <fullName evidence="8">Prepilin peptidase CpaA</fullName>
    </submittedName>
</protein>
<name>A0A1C3Y0B3_9HYPH</name>
<reference evidence="8 9" key="1">
    <citation type="submission" date="2016-08" db="EMBL/GenBank/DDBJ databases">
        <authorList>
            <person name="Seilhamer J.J."/>
        </authorList>
    </citation>
    <scope>NUCLEOTIDE SEQUENCE [LARGE SCALE GENOMIC DNA]</scope>
    <source>
        <strain evidence="8 9">HBR26</strain>
    </source>
</reference>
<gene>
    <name evidence="8" type="ORF">GA0061105_103388</name>
</gene>
<feature type="transmembrane region" description="Helical" evidence="6">
    <location>
        <begin position="70"/>
        <end position="90"/>
    </location>
</feature>
<keyword evidence="4 6" id="KW-1133">Transmembrane helix</keyword>
<keyword evidence="3 6" id="KW-0812">Transmembrane</keyword>
<feature type="transmembrane region" description="Helical" evidence="6">
    <location>
        <begin position="44"/>
        <end position="63"/>
    </location>
</feature>
<evidence type="ECO:0000256" key="6">
    <source>
        <dbReference type="SAM" id="Phobius"/>
    </source>
</evidence>
<dbReference type="InterPro" id="IPR000045">
    <property type="entry name" value="Prepilin_IV_endopep_pep"/>
</dbReference>
<evidence type="ECO:0000256" key="5">
    <source>
        <dbReference type="ARBA" id="ARBA00023136"/>
    </source>
</evidence>
<evidence type="ECO:0000256" key="2">
    <source>
        <dbReference type="ARBA" id="ARBA00022475"/>
    </source>
</evidence>
<evidence type="ECO:0000256" key="1">
    <source>
        <dbReference type="ARBA" id="ARBA00004651"/>
    </source>
</evidence>
<dbReference type="AlphaFoldDB" id="A0A1C3Y0B3"/>
<keyword evidence="5 6" id="KW-0472">Membrane</keyword>
<dbReference type="PANTHER" id="PTHR36506:SF1">
    <property type="entry name" value="PREFLAGELLIN PEPTIDASE"/>
    <property type="match status" value="1"/>
</dbReference>
<feature type="transmembrane region" description="Helical" evidence="6">
    <location>
        <begin position="12"/>
        <end position="32"/>
    </location>
</feature>
<evidence type="ECO:0000259" key="7">
    <source>
        <dbReference type="Pfam" id="PF01478"/>
    </source>
</evidence>
<accession>A0A1C3Y0B3</accession>
<feature type="transmembrane region" description="Helical" evidence="6">
    <location>
        <begin position="110"/>
        <end position="131"/>
    </location>
</feature>
<feature type="domain" description="Prepilin type IV endopeptidase peptidase" evidence="7">
    <location>
        <begin position="22"/>
        <end position="125"/>
    </location>
</feature>
<evidence type="ECO:0000313" key="8">
    <source>
        <dbReference type="EMBL" id="SCB57929.1"/>
    </source>
</evidence>
<dbReference type="EMBL" id="FMAJ01000003">
    <property type="protein sequence ID" value="SCB57929.1"/>
    <property type="molecule type" value="Genomic_DNA"/>
</dbReference>
<dbReference type="PANTHER" id="PTHR36506">
    <property type="entry name" value="PREFLAGELLIN PEPTIDASE"/>
    <property type="match status" value="1"/>
</dbReference>
<dbReference type="Pfam" id="PF01478">
    <property type="entry name" value="Peptidase_A24"/>
    <property type="match status" value="1"/>
</dbReference>
<dbReference type="STRING" id="1138170.GA0061105_103388"/>
<organism evidence="8 9">
    <name type="scientific">Rhizobium aethiopicum</name>
    <dbReference type="NCBI Taxonomy" id="1138170"/>
    <lineage>
        <taxon>Bacteria</taxon>
        <taxon>Pseudomonadati</taxon>
        <taxon>Pseudomonadota</taxon>
        <taxon>Alphaproteobacteria</taxon>
        <taxon>Hyphomicrobiales</taxon>
        <taxon>Rhizobiaceae</taxon>
        <taxon>Rhizobium/Agrobacterium group</taxon>
        <taxon>Rhizobium</taxon>
    </lineage>
</organism>
<dbReference type="Gene3D" id="1.20.120.1220">
    <property type="match status" value="1"/>
</dbReference>
<dbReference type="Proteomes" id="UP000198723">
    <property type="component" value="Unassembled WGS sequence"/>
</dbReference>
<dbReference type="GO" id="GO:0004190">
    <property type="term" value="F:aspartic-type endopeptidase activity"/>
    <property type="evidence" value="ECO:0007669"/>
    <property type="project" value="InterPro"/>
</dbReference>